<organism evidence="7 8">
    <name type="scientific">Candidatus Zymogenus saltonus</name>
    <dbReference type="NCBI Taxonomy" id="2844893"/>
    <lineage>
        <taxon>Bacteria</taxon>
        <taxon>Deltaproteobacteria</taxon>
        <taxon>Candidatus Zymogenia</taxon>
        <taxon>Candidatus Zymogeniales</taxon>
        <taxon>Candidatus Zymogenaceae</taxon>
        <taxon>Candidatus Zymogenus</taxon>
    </lineage>
</organism>
<comment type="caution">
    <text evidence="7">The sequence shown here is derived from an EMBL/GenBank/DDBJ whole genome shotgun (WGS) entry which is preliminary data.</text>
</comment>
<dbReference type="SMART" id="SM00563">
    <property type="entry name" value="PlsC"/>
    <property type="match status" value="1"/>
</dbReference>
<dbReference type="AlphaFoldDB" id="A0A9D8PQ06"/>
<dbReference type="Pfam" id="PF01553">
    <property type="entry name" value="Acyltransferase"/>
    <property type="match status" value="1"/>
</dbReference>
<keyword evidence="3" id="KW-0808">Transferase</keyword>
<evidence type="ECO:0000313" key="7">
    <source>
        <dbReference type="EMBL" id="MBN1573858.1"/>
    </source>
</evidence>
<protein>
    <submittedName>
        <fullName evidence="7">1-acyl-sn-glycerol-3-phosphate acyltransferase</fullName>
    </submittedName>
</protein>
<accession>A0A9D8PQ06</accession>
<evidence type="ECO:0000256" key="1">
    <source>
        <dbReference type="ARBA" id="ARBA00004184"/>
    </source>
</evidence>
<evidence type="ECO:0000256" key="4">
    <source>
        <dbReference type="ARBA" id="ARBA00023136"/>
    </source>
</evidence>
<sequence>MKEKIKKESIREKFNSFMMMLLGNRLNYYTSYFGESSSYLISLIFKCFANKVSILDEDLKTIRELSNKGTIIYAQKNRSSLDFLFFHHRYKSEGLPYPIFGNFINMIWFQPLKSVFRILLSKFYAFIERQEQPNPYRTDYVRRMTEEGKSSILFLRNPTGLLKRFALKEVDDPVVYLLRSQKVMEKTIYIVPHIIIFHKRPLSMKRTLTNIMFGPKEEPGLLRRIIVFFRYYRKAFIKLGDPINLKEFLEERGEAISGELSFDLRRALLDNIENEERIIKGPALKDRLELFEMVLWDERFKRQIEELSEVTGVPKEKFRKKAISYLEEIAADYNMTYIYLFDIVVTWVWNNIYSGTEVDMEGLKKVREAAKKSSLVIMPCHKSHMDYLILSQIFFHNNLTPPHIAAGVNLTFFPMGHIFRRSGAFFIRRTFKGDPLYPIVFSTYVKTILSEGYSIEYFIEGGRSRTGKLVMPKLGLLSIIIDAFFSGDIDDISFIPVSIGYDKVMEEKSYIKEMSGGNKEKENLLTMIKSRSVLKKRYGTVFINFNDPISLKDFFISSGYNPDEITKTDLRKLQYNLAYKIVHSINEVSIVLTSQLVSAAFMSHIKGALLWEELIDTVYFMLDYLRFTGARITKALNNPRAAIRDTLSTFIEEKLIEIVRHDQDDEEEDYEQVFFVPDEKRLNLEFYKNSTLHFLLPPAFISVSILSRQEAGSSKKQITEDYTYLRKLFKYDFIYDMELTDVERVNQVLEYLKESDIIVEKNGQFKINKGMEKKLYIFTGLIRNYLESYLVTLVTLPDYLEGKKRSEKDLVNRITKVGEKMFTRGEITRPESLSRINIKNALNLFTHEEILTMKSEVDGKRQTRFYTLGSARKGYTKKLHEFLERIEK</sequence>
<dbReference type="CDD" id="cd07993">
    <property type="entry name" value="LPLAT_DHAPAT-like"/>
    <property type="match status" value="1"/>
</dbReference>
<comment type="subcellular location">
    <subcellularLocation>
        <location evidence="1">Endomembrane system</location>
        <topology evidence="1">Peripheral membrane protein</topology>
    </subcellularLocation>
</comment>
<evidence type="ECO:0000256" key="3">
    <source>
        <dbReference type="ARBA" id="ARBA00022679"/>
    </source>
</evidence>
<dbReference type="EMBL" id="JAFGIX010000057">
    <property type="protein sequence ID" value="MBN1573858.1"/>
    <property type="molecule type" value="Genomic_DNA"/>
</dbReference>
<dbReference type="PANTHER" id="PTHR12563:SF17">
    <property type="entry name" value="DIHYDROXYACETONE PHOSPHATE ACYLTRANSFERASE"/>
    <property type="match status" value="1"/>
</dbReference>
<name>A0A9D8PQ06_9DELT</name>
<evidence type="ECO:0000313" key="8">
    <source>
        <dbReference type="Proteomes" id="UP000809273"/>
    </source>
</evidence>
<reference evidence="7" key="2">
    <citation type="submission" date="2021-01" db="EMBL/GenBank/DDBJ databases">
        <authorList>
            <person name="Hahn C.R."/>
            <person name="Youssef N.H."/>
            <person name="Elshahed M."/>
        </authorList>
    </citation>
    <scope>NUCLEOTIDE SEQUENCE</scope>
    <source>
        <strain evidence="7">Zod_Metabat.24</strain>
    </source>
</reference>
<evidence type="ECO:0000256" key="2">
    <source>
        <dbReference type="ARBA" id="ARBA00007937"/>
    </source>
</evidence>
<dbReference type="Proteomes" id="UP000809273">
    <property type="component" value="Unassembled WGS sequence"/>
</dbReference>
<dbReference type="Pfam" id="PF19277">
    <property type="entry name" value="GPAT_C"/>
    <property type="match status" value="1"/>
</dbReference>
<dbReference type="InterPro" id="IPR022284">
    <property type="entry name" value="GPAT/DHAPAT"/>
</dbReference>
<dbReference type="GO" id="GO:0008374">
    <property type="term" value="F:O-acyltransferase activity"/>
    <property type="evidence" value="ECO:0007669"/>
    <property type="project" value="InterPro"/>
</dbReference>
<feature type="domain" description="Phospholipid/glycerol acyltransferase" evidence="6">
    <location>
        <begin position="375"/>
        <end position="502"/>
    </location>
</feature>
<keyword evidence="4" id="KW-0472">Membrane</keyword>
<keyword evidence="5 7" id="KW-0012">Acyltransferase</keyword>
<reference evidence="7" key="1">
    <citation type="journal article" date="2021" name="Environ. Microbiol.">
        <title>Genomic characterization of three novel Desulfobacterota classes expand the metabolic and phylogenetic diversity of the phylum.</title>
        <authorList>
            <person name="Murphy C.L."/>
            <person name="Biggerstaff J."/>
            <person name="Eichhorn A."/>
            <person name="Ewing E."/>
            <person name="Shahan R."/>
            <person name="Soriano D."/>
            <person name="Stewart S."/>
            <person name="VanMol K."/>
            <person name="Walker R."/>
            <person name="Walters P."/>
            <person name="Elshahed M.S."/>
            <person name="Youssef N.H."/>
        </authorList>
    </citation>
    <scope>NUCLEOTIDE SEQUENCE</scope>
    <source>
        <strain evidence="7">Zod_Metabat.24</strain>
    </source>
</reference>
<proteinExistence type="inferred from homology"/>
<gene>
    <name evidence="7" type="ORF">JW984_11735</name>
</gene>
<evidence type="ECO:0000259" key="6">
    <source>
        <dbReference type="SMART" id="SM00563"/>
    </source>
</evidence>
<dbReference type="InterPro" id="IPR045520">
    <property type="entry name" value="GPAT/DHAPAT_C"/>
</dbReference>
<evidence type="ECO:0000256" key="5">
    <source>
        <dbReference type="ARBA" id="ARBA00023315"/>
    </source>
</evidence>
<dbReference type="InterPro" id="IPR041728">
    <property type="entry name" value="GPAT/DHAPAT_LPLAT"/>
</dbReference>
<dbReference type="GO" id="GO:0006629">
    <property type="term" value="P:lipid metabolic process"/>
    <property type="evidence" value="ECO:0007669"/>
    <property type="project" value="InterPro"/>
</dbReference>
<dbReference type="InterPro" id="IPR002123">
    <property type="entry name" value="Plipid/glycerol_acylTrfase"/>
</dbReference>
<dbReference type="SUPFAM" id="SSF69593">
    <property type="entry name" value="Glycerol-3-phosphate (1)-acyltransferase"/>
    <property type="match status" value="1"/>
</dbReference>
<dbReference type="PANTHER" id="PTHR12563">
    <property type="entry name" value="GLYCEROL-3-PHOSPHATE ACYLTRANSFERASE"/>
    <property type="match status" value="1"/>
</dbReference>
<dbReference type="GO" id="GO:0012505">
    <property type="term" value="C:endomembrane system"/>
    <property type="evidence" value="ECO:0007669"/>
    <property type="project" value="UniProtKB-SubCell"/>
</dbReference>
<comment type="similarity">
    <text evidence="2">Belongs to the GPAT/DAPAT family.</text>
</comment>